<dbReference type="PIRSF" id="PIRSF000239">
    <property type="entry name" value="AHPC"/>
    <property type="match status" value="1"/>
</dbReference>
<feature type="domain" description="Thioredoxin" evidence="3">
    <location>
        <begin position="11"/>
        <end position="159"/>
    </location>
</feature>
<evidence type="ECO:0000256" key="1">
    <source>
        <dbReference type="ARBA" id="ARBA00023002"/>
    </source>
</evidence>
<organism evidence="4">
    <name type="scientific">freshwater metagenome</name>
    <dbReference type="NCBI Taxonomy" id="449393"/>
    <lineage>
        <taxon>unclassified sequences</taxon>
        <taxon>metagenomes</taxon>
        <taxon>ecological metagenomes</taxon>
    </lineage>
</organism>
<gene>
    <name evidence="4" type="ORF">UFOPK3495_01594</name>
</gene>
<evidence type="ECO:0000259" key="3">
    <source>
        <dbReference type="PROSITE" id="PS51352"/>
    </source>
</evidence>
<keyword evidence="1" id="KW-0560">Oxidoreductase</keyword>
<dbReference type="Gene3D" id="3.40.30.10">
    <property type="entry name" value="Glutaredoxin"/>
    <property type="match status" value="1"/>
</dbReference>
<accession>A0A6J7H3N5</accession>
<dbReference type="EMBL" id="CAFBMC010000126">
    <property type="protein sequence ID" value="CAB4911215.1"/>
    <property type="molecule type" value="Genomic_DNA"/>
</dbReference>
<dbReference type="GO" id="GO:0016209">
    <property type="term" value="F:antioxidant activity"/>
    <property type="evidence" value="ECO:0007669"/>
    <property type="project" value="InterPro"/>
</dbReference>
<dbReference type="GO" id="GO:0016491">
    <property type="term" value="F:oxidoreductase activity"/>
    <property type="evidence" value="ECO:0007669"/>
    <property type="project" value="UniProtKB-KW"/>
</dbReference>
<reference evidence="4" key="1">
    <citation type="submission" date="2020-05" db="EMBL/GenBank/DDBJ databases">
        <authorList>
            <person name="Chiriac C."/>
            <person name="Salcher M."/>
            <person name="Ghai R."/>
            <person name="Kavagutti S V."/>
        </authorList>
    </citation>
    <scope>NUCLEOTIDE SEQUENCE</scope>
</reference>
<dbReference type="FunFam" id="3.40.30.10:FF:000118">
    <property type="entry name" value="Peroxiredoxin AhpE"/>
    <property type="match status" value="1"/>
</dbReference>
<dbReference type="Pfam" id="PF00578">
    <property type="entry name" value="AhpC-TSA"/>
    <property type="match status" value="1"/>
</dbReference>
<name>A0A6J7H3N5_9ZZZZ</name>
<sequence>MDAVPVHSMGVNVGQVAPDFTLPAGDGSRVKLSELCAVGQVVLVFFPFAFTGVCRSELRALEAMKEQFANEGATIVAISCDSPYSLQTFAEAENLTFTLLSDFWPHGEVCQAFDVFLEDKGFATRGTFILDQERIVRWSLIHGPGVERDPTLYLEALQY</sequence>
<dbReference type="AlphaFoldDB" id="A0A6J7H3N5"/>
<evidence type="ECO:0000256" key="2">
    <source>
        <dbReference type="ARBA" id="ARBA00023284"/>
    </source>
</evidence>
<dbReference type="InterPro" id="IPR000866">
    <property type="entry name" value="AhpC/TSA"/>
</dbReference>
<evidence type="ECO:0000313" key="4">
    <source>
        <dbReference type="EMBL" id="CAB4911215.1"/>
    </source>
</evidence>
<dbReference type="InterPro" id="IPR050455">
    <property type="entry name" value="Tpx_Peroxidase_subfamily"/>
</dbReference>
<dbReference type="PANTHER" id="PTHR43110:SF1">
    <property type="entry name" value="THIOL PEROXIDASE"/>
    <property type="match status" value="1"/>
</dbReference>
<proteinExistence type="predicted"/>
<dbReference type="InterPro" id="IPR013766">
    <property type="entry name" value="Thioredoxin_domain"/>
</dbReference>
<dbReference type="CDD" id="cd03018">
    <property type="entry name" value="PRX_AhpE_like"/>
    <property type="match status" value="1"/>
</dbReference>
<dbReference type="InterPro" id="IPR036249">
    <property type="entry name" value="Thioredoxin-like_sf"/>
</dbReference>
<keyword evidence="2" id="KW-0676">Redox-active center</keyword>
<dbReference type="PANTHER" id="PTHR43110">
    <property type="entry name" value="THIOL PEROXIDASE"/>
    <property type="match status" value="1"/>
</dbReference>
<dbReference type="SUPFAM" id="SSF52833">
    <property type="entry name" value="Thioredoxin-like"/>
    <property type="match status" value="1"/>
</dbReference>
<dbReference type="InterPro" id="IPR024706">
    <property type="entry name" value="Peroxiredoxin_AhpC-typ"/>
</dbReference>
<dbReference type="PROSITE" id="PS51352">
    <property type="entry name" value="THIOREDOXIN_2"/>
    <property type="match status" value="1"/>
</dbReference>
<protein>
    <submittedName>
        <fullName evidence="4">Unannotated protein</fullName>
    </submittedName>
</protein>